<dbReference type="Proteomes" id="UP000193006">
    <property type="component" value="Chromosome"/>
</dbReference>
<name>A0A1X9M9A8_9BACI</name>
<dbReference type="Gene3D" id="3.10.129.10">
    <property type="entry name" value="Hotdog Thioesterase"/>
    <property type="match status" value="1"/>
</dbReference>
<sequence length="153" mass="17299">MGFYWEEFSINDQFQTEEITVEEKLVQSFSELSGDTNPNHTNPSEAKKSIYKRPIAHGMLIVSLFTGLNRKLGILKGTSLGVIHVEWSFKKPVYVGDTIYYSIQVIDKKETSKTDRGLLKRKVCVIHKDTNCIAGEGTFLNLVKRKAGSLNDK</sequence>
<dbReference type="RefSeq" id="WP_066152067.1">
    <property type="nucleotide sequence ID" value="NZ_CP020814.1"/>
</dbReference>
<dbReference type="InterPro" id="IPR052342">
    <property type="entry name" value="MCH/BMMD"/>
</dbReference>
<proteinExistence type="predicted"/>
<organism evidence="2 3">
    <name type="scientific">Halalkalibacter krulwichiae</name>
    <dbReference type="NCBI Taxonomy" id="199441"/>
    <lineage>
        <taxon>Bacteria</taxon>
        <taxon>Bacillati</taxon>
        <taxon>Bacillota</taxon>
        <taxon>Bacilli</taxon>
        <taxon>Bacillales</taxon>
        <taxon>Bacillaceae</taxon>
        <taxon>Halalkalibacter</taxon>
    </lineage>
</organism>
<dbReference type="InterPro" id="IPR029069">
    <property type="entry name" value="HotDog_dom_sf"/>
</dbReference>
<protein>
    <submittedName>
        <fullName evidence="2">(R)-specific enoyl-CoA hydratase</fullName>
        <ecNumber evidence="2">4.2.1.119</ecNumber>
    </submittedName>
</protein>
<evidence type="ECO:0000313" key="3">
    <source>
        <dbReference type="Proteomes" id="UP000193006"/>
    </source>
</evidence>
<dbReference type="KEGG" id="bkw:BkAM31D_08940"/>
<dbReference type="STRING" id="199441.BkAM31D_08940"/>
<evidence type="ECO:0000259" key="1">
    <source>
        <dbReference type="Pfam" id="PF01575"/>
    </source>
</evidence>
<gene>
    <name evidence="2" type="primary">phaJ</name>
    <name evidence="2" type="ORF">BkAM31D_08940</name>
</gene>
<dbReference type="InterPro" id="IPR002539">
    <property type="entry name" value="MaoC-like_dom"/>
</dbReference>
<evidence type="ECO:0000313" key="2">
    <source>
        <dbReference type="EMBL" id="ARK29977.1"/>
    </source>
</evidence>
<keyword evidence="2" id="KW-0456">Lyase</keyword>
<dbReference type="Pfam" id="PF01575">
    <property type="entry name" value="MaoC_dehydratas"/>
    <property type="match status" value="1"/>
</dbReference>
<reference evidence="2 3" key="1">
    <citation type="submission" date="2017-04" db="EMBL/GenBank/DDBJ databases">
        <title>Bacillus krulwichiae AM31D Genome sequencing and assembly.</title>
        <authorList>
            <person name="Krulwich T.A."/>
            <person name="Anastor L."/>
            <person name="Ehrlich R."/>
            <person name="Ehrlich G.D."/>
            <person name="Janto B."/>
        </authorList>
    </citation>
    <scope>NUCLEOTIDE SEQUENCE [LARGE SCALE GENOMIC DNA]</scope>
    <source>
        <strain evidence="2 3">AM31D</strain>
    </source>
</reference>
<dbReference type="EMBL" id="CP020814">
    <property type="protein sequence ID" value="ARK29977.1"/>
    <property type="molecule type" value="Genomic_DNA"/>
</dbReference>
<dbReference type="GO" id="GO:0018812">
    <property type="term" value="F:3-hydroxyacyl-CoA dehydratase activity"/>
    <property type="evidence" value="ECO:0007669"/>
    <property type="project" value="UniProtKB-EC"/>
</dbReference>
<dbReference type="PANTHER" id="PTHR43664:SF1">
    <property type="entry name" value="BETA-METHYLMALYL-COA DEHYDRATASE"/>
    <property type="match status" value="1"/>
</dbReference>
<accession>A0A1X9M9A8</accession>
<dbReference type="SUPFAM" id="SSF54637">
    <property type="entry name" value="Thioesterase/thiol ester dehydrase-isomerase"/>
    <property type="match status" value="1"/>
</dbReference>
<dbReference type="PANTHER" id="PTHR43664">
    <property type="entry name" value="MONOAMINE OXIDASE-RELATED"/>
    <property type="match status" value="1"/>
</dbReference>
<dbReference type="EC" id="4.2.1.119" evidence="2"/>
<feature type="domain" description="MaoC-like" evidence="1">
    <location>
        <begin position="10"/>
        <end position="115"/>
    </location>
</feature>
<keyword evidence="3" id="KW-1185">Reference proteome</keyword>
<dbReference type="AlphaFoldDB" id="A0A1X9M9A8"/>